<dbReference type="GO" id="GO:0003700">
    <property type="term" value="F:DNA-binding transcription factor activity"/>
    <property type="evidence" value="ECO:0007669"/>
    <property type="project" value="TreeGrafter"/>
</dbReference>
<dbReference type="GO" id="GO:0043565">
    <property type="term" value="F:sequence-specific DNA binding"/>
    <property type="evidence" value="ECO:0007669"/>
    <property type="project" value="TreeGrafter"/>
</dbReference>
<dbReference type="Gene3D" id="3.40.190.290">
    <property type="match status" value="1"/>
</dbReference>
<gene>
    <name evidence="3" type="ORF">GCM10008179_24830</name>
</gene>
<proteinExistence type="inferred from homology"/>
<accession>A0A9W6MWH1</accession>
<comment type="similarity">
    <text evidence="1">Belongs to the LysR transcriptional regulatory family.</text>
</comment>
<feature type="domain" description="LysR substrate-binding" evidence="2">
    <location>
        <begin position="34"/>
        <end position="234"/>
    </location>
</feature>
<dbReference type="GO" id="GO:0006351">
    <property type="term" value="P:DNA-templated transcription"/>
    <property type="evidence" value="ECO:0007669"/>
    <property type="project" value="TreeGrafter"/>
</dbReference>
<name>A0A9W6MWH1_9HYPH</name>
<dbReference type="AlphaFoldDB" id="A0A9W6MWH1"/>
<dbReference type="CDD" id="cd08422">
    <property type="entry name" value="PBP2_CrgA_like"/>
    <property type="match status" value="1"/>
</dbReference>
<reference evidence="3" key="1">
    <citation type="journal article" date="2014" name="Int. J. Syst. Evol. Microbiol.">
        <title>Complete genome sequence of Corynebacterium casei LMG S-19264T (=DSM 44701T), isolated from a smear-ripened cheese.</title>
        <authorList>
            <consortium name="US DOE Joint Genome Institute (JGI-PGF)"/>
            <person name="Walter F."/>
            <person name="Albersmeier A."/>
            <person name="Kalinowski J."/>
            <person name="Ruckert C."/>
        </authorList>
    </citation>
    <scope>NUCLEOTIDE SEQUENCE</scope>
    <source>
        <strain evidence="3">VKM B-2347</strain>
    </source>
</reference>
<dbReference type="InterPro" id="IPR005119">
    <property type="entry name" value="LysR_subst-bd"/>
</dbReference>
<evidence type="ECO:0000256" key="1">
    <source>
        <dbReference type="ARBA" id="ARBA00009437"/>
    </source>
</evidence>
<evidence type="ECO:0000313" key="3">
    <source>
        <dbReference type="EMBL" id="GLK68845.1"/>
    </source>
</evidence>
<dbReference type="PANTHER" id="PTHR30537:SF5">
    <property type="entry name" value="HTH-TYPE TRANSCRIPTIONAL ACTIVATOR TTDR-RELATED"/>
    <property type="match status" value="1"/>
</dbReference>
<reference evidence="3" key="2">
    <citation type="submission" date="2023-01" db="EMBL/GenBank/DDBJ databases">
        <authorList>
            <person name="Sun Q."/>
            <person name="Evtushenko L."/>
        </authorList>
    </citation>
    <scope>NUCLEOTIDE SEQUENCE</scope>
    <source>
        <strain evidence="3">VKM B-2347</strain>
    </source>
</reference>
<dbReference type="PANTHER" id="PTHR30537">
    <property type="entry name" value="HTH-TYPE TRANSCRIPTIONAL REGULATOR"/>
    <property type="match status" value="1"/>
</dbReference>
<evidence type="ECO:0000313" key="4">
    <source>
        <dbReference type="Proteomes" id="UP001143372"/>
    </source>
</evidence>
<keyword evidence="4" id="KW-1185">Reference proteome</keyword>
<dbReference type="Pfam" id="PF03466">
    <property type="entry name" value="LysR_substrate"/>
    <property type="match status" value="1"/>
</dbReference>
<organism evidence="3 4">
    <name type="scientific">Hansschlegelia plantiphila</name>
    <dbReference type="NCBI Taxonomy" id="374655"/>
    <lineage>
        <taxon>Bacteria</taxon>
        <taxon>Pseudomonadati</taxon>
        <taxon>Pseudomonadota</taxon>
        <taxon>Alphaproteobacteria</taxon>
        <taxon>Hyphomicrobiales</taxon>
        <taxon>Methylopilaceae</taxon>
        <taxon>Hansschlegelia</taxon>
    </lineage>
</organism>
<dbReference type="SUPFAM" id="SSF53850">
    <property type="entry name" value="Periplasmic binding protein-like II"/>
    <property type="match status" value="1"/>
</dbReference>
<dbReference type="Proteomes" id="UP001143372">
    <property type="component" value="Unassembled WGS sequence"/>
</dbReference>
<protein>
    <recommendedName>
        <fullName evidence="2">LysR substrate-binding domain-containing protein</fullName>
    </recommendedName>
</protein>
<comment type="caution">
    <text evidence="3">The sequence shown here is derived from an EMBL/GenBank/DDBJ whole genome shotgun (WGS) entry which is preliminary data.</text>
</comment>
<dbReference type="EMBL" id="BSFI01000008">
    <property type="protein sequence ID" value="GLK68845.1"/>
    <property type="molecule type" value="Genomic_DNA"/>
</dbReference>
<evidence type="ECO:0000259" key="2">
    <source>
        <dbReference type="Pfam" id="PF03466"/>
    </source>
</evidence>
<sequence>MITLTEEGERLLGHARLILEDIALAEADLAKRRDAPEGLVRVGVTTALGLFISRTLLGELYERYPLLQVELLMSDWHGSMIEEGLDAAFRIGHVAEDHLIQRRICDITRVLVAAPSYLAERGPAARAEDLSGHELIGYGYDRDPVTWSVDGLTVRVEGRFKSNSSALAHQAALAGLGIGLLPAFQVHDDLSHGRLSPVLPASTIAPLHLSIVYRPGRRLPPRTRMFIEFSKEKLELLVGA</sequence>
<dbReference type="InterPro" id="IPR058163">
    <property type="entry name" value="LysR-type_TF_proteobact-type"/>
</dbReference>